<dbReference type="InterPro" id="IPR043519">
    <property type="entry name" value="NT_sf"/>
</dbReference>
<comment type="caution">
    <text evidence="2">The sequence shown here is derived from an EMBL/GenBank/DDBJ whole genome shotgun (WGS) entry which is preliminary data.</text>
</comment>
<dbReference type="STRING" id="157733.AB986_17955"/>
<name>A0A0J6FPQ9_9BACL</name>
<dbReference type="SUPFAM" id="SSF81301">
    <property type="entry name" value="Nucleotidyltransferase"/>
    <property type="match status" value="1"/>
</dbReference>
<dbReference type="Proteomes" id="UP000035996">
    <property type="component" value="Unassembled WGS sequence"/>
</dbReference>
<feature type="domain" description="Polymerase nucleotidyl transferase" evidence="1">
    <location>
        <begin position="13"/>
        <end position="57"/>
    </location>
</feature>
<protein>
    <recommendedName>
        <fullName evidence="1">Polymerase nucleotidyl transferase domain-containing protein</fullName>
    </recommendedName>
</protein>
<proteinExistence type="predicted"/>
<dbReference type="CDD" id="cd05403">
    <property type="entry name" value="NT_KNTase_like"/>
    <property type="match status" value="1"/>
</dbReference>
<evidence type="ECO:0000313" key="3">
    <source>
        <dbReference type="Proteomes" id="UP000035996"/>
    </source>
</evidence>
<dbReference type="EMBL" id="LELK01000006">
    <property type="protein sequence ID" value="KMM36327.1"/>
    <property type="molecule type" value="Genomic_DNA"/>
</dbReference>
<accession>A0A0J6FPQ9</accession>
<organism evidence="2 3">
    <name type="scientific">Guptibacillus hwajinpoensis</name>
    <dbReference type="NCBI Taxonomy" id="208199"/>
    <lineage>
        <taxon>Bacteria</taxon>
        <taxon>Bacillati</taxon>
        <taxon>Bacillota</taxon>
        <taxon>Bacilli</taxon>
        <taxon>Bacillales</taxon>
        <taxon>Guptibacillaceae</taxon>
        <taxon>Guptibacillus</taxon>
    </lineage>
</organism>
<dbReference type="RefSeq" id="WP_048313009.1">
    <property type="nucleotide sequence ID" value="NZ_CP119526.1"/>
</dbReference>
<reference evidence="2" key="1">
    <citation type="submission" date="2015-06" db="EMBL/GenBank/DDBJ databases">
        <authorList>
            <person name="Liu B."/>
            <person name="Wang J."/>
            <person name="Zhu Y."/>
            <person name="Liu G."/>
            <person name="Chen Q."/>
            <person name="Zheng C."/>
            <person name="Che J."/>
            <person name="Ge C."/>
            <person name="Shi H."/>
            <person name="Pan Z."/>
            <person name="Liu X."/>
        </authorList>
    </citation>
    <scope>NUCLEOTIDE SEQUENCE [LARGE SCALE GENOMIC DNA]</scope>
    <source>
        <strain evidence="2">DSM 16346</strain>
    </source>
</reference>
<dbReference type="InterPro" id="IPR002934">
    <property type="entry name" value="Polymerase_NTP_transf_dom"/>
</dbReference>
<evidence type="ECO:0000259" key="1">
    <source>
        <dbReference type="Pfam" id="PF01909"/>
    </source>
</evidence>
<gene>
    <name evidence="2" type="ORF">AB986_17955</name>
</gene>
<dbReference type="AlphaFoldDB" id="A0A0J6FPQ9"/>
<evidence type="ECO:0000313" key="2">
    <source>
        <dbReference type="EMBL" id="KMM36327.1"/>
    </source>
</evidence>
<dbReference type="GO" id="GO:0016779">
    <property type="term" value="F:nucleotidyltransferase activity"/>
    <property type="evidence" value="ECO:0007669"/>
    <property type="project" value="InterPro"/>
</dbReference>
<keyword evidence="3" id="KW-1185">Reference proteome</keyword>
<dbReference type="Pfam" id="PF01909">
    <property type="entry name" value="NTP_transf_2"/>
    <property type="match status" value="1"/>
</dbReference>
<dbReference type="Gene3D" id="3.30.460.10">
    <property type="entry name" value="Beta Polymerase, domain 2"/>
    <property type="match status" value="1"/>
</dbReference>
<dbReference type="OrthoDB" id="9758038at2"/>
<sequence length="212" mass="24703">MLNPLMTPLMIEKYAKRLVDRLKSSTLRGIVLTGSFARGEGGPFSDLDVWCFYHDKKIKTSSLPELAGITLDLREVCLKDFKNDADGTREYVAPCFEQLIVFGETPFVLPSRKKIKEGVLHLLVSIEQRLTRTMPPVNHYEILNDVMYLLRIERYLSTFQYPLTLSELYANQLEEKDRLLVEYYSSYLYRDRTVSEDEIRNGMDGFLNKRLQ</sequence>